<accession>A0AAD9K645</accession>
<organism evidence="2 3">
    <name type="scientific">Paralvinella palmiformis</name>
    <dbReference type="NCBI Taxonomy" id="53620"/>
    <lineage>
        <taxon>Eukaryota</taxon>
        <taxon>Metazoa</taxon>
        <taxon>Spiralia</taxon>
        <taxon>Lophotrochozoa</taxon>
        <taxon>Annelida</taxon>
        <taxon>Polychaeta</taxon>
        <taxon>Sedentaria</taxon>
        <taxon>Canalipalpata</taxon>
        <taxon>Terebellida</taxon>
        <taxon>Terebelliformia</taxon>
        <taxon>Alvinellidae</taxon>
        <taxon>Paralvinella</taxon>
    </lineage>
</organism>
<evidence type="ECO:0000313" key="3">
    <source>
        <dbReference type="Proteomes" id="UP001208570"/>
    </source>
</evidence>
<sequence>MAGEARNDFYASEVKKFNSCREALNELVYEDTDEAKKCLKNLLDDLIAIEYSLKLANEQVIGEILTKCCHLVPLKHDVLVTKVCHLASNMLSKQQLIMDHGLETFTEYLIEALKACQGWTYSDILRALGVVLYENGGRLSQFHSCLLGTNGYLLQLAKAPEHDIVRGAMQCIENICIRTTTHPYLAEEYYKACLRVLLETLQTPKPVTRDNIIHARIIISGLRGINCIVVGTKLLDGDTLGPVLAALKVYMLFGLPGMSFTVPQSLVPTPLSKYDPASKDSTTTTDTVTTTGKADIDGEETNNNSKATKSKKGKKRHSHGKKTDKPKTEVDEQQVTSDMSRMSMSNDKSGNALPVASSSASDIFSSTMSWSKLSSSDSEFSESEGGQSSKLRMLHCRIRQCALSCFYAIVKAVDKRSIFGYW</sequence>
<feature type="region of interest" description="Disordered" evidence="1">
    <location>
        <begin position="271"/>
        <end position="356"/>
    </location>
</feature>
<feature type="compositionally biased region" description="Polar residues" evidence="1">
    <location>
        <begin position="333"/>
        <end position="349"/>
    </location>
</feature>
<feature type="compositionally biased region" description="Basic residues" evidence="1">
    <location>
        <begin position="308"/>
        <end position="320"/>
    </location>
</feature>
<feature type="non-terminal residue" evidence="2">
    <location>
        <position position="422"/>
    </location>
</feature>
<proteinExistence type="predicted"/>
<dbReference type="InterPro" id="IPR052107">
    <property type="entry name" value="HEAT6"/>
</dbReference>
<evidence type="ECO:0000313" key="2">
    <source>
        <dbReference type="EMBL" id="KAK2165571.1"/>
    </source>
</evidence>
<evidence type="ECO:0000256" key="1">
    <source>
        <dbReference type="SAM" id="MobiDB-lite"/>
    </source>
</evidence>
<dbReference type="Proteomes" id="UP001208570">
    <property type="component" value="Unassembled WGS sequence"/>
</dbReference>
<dbReference type="PANTHER" id="PTHR13366:SF0">
    <property type="entry name" value="HEAT REPEAT-CONTAINING PROTEIN 6"/>
    <property type="match status" value="1"/>
</dbReference>
<dbReference type="EMBL" id="JAODUP010000048">
    <property type="protein sequence ID" value="KAK2165571.1"/>
    <property type="molecule type" value="Genomic_DNA"/>
</dbReference>
<dbReference type="AlphaFoldDB" id="A0AAD9K645"/>
<feature type="compositionally biased region" description="Basic and acidic residues" evidence="1">
    <location>
        <begin position="321"/>
        <end position="330"/>
    </location>
</feature>
<protein>
    <submittedName>
        <fullName evidence="2">Uncharacterized protein</fullName>
    </submittedName>
</protein>
<comment type="caution">
    <text evidence="2">The sequence shown here is derived from an EMBL/GenBank/DDBJ whole genome shotgun (WGS) entry which is preliminary data.</text>
</comment>
<name>A0AAD9K645_9ANNE</name>
<dbReference type="PANTHER" id="PTHR13366">
    <property type="entry name" value="MALARIA ANTIGEN-RELATED"/>
    <property type="match status" value="1"/>
</dbReference>
<feature type="compositionally biased region" description="Low complexity" evidence="1">
    <location>
        <begin position="282"/>
        <end position="291"/>
    </location>
</feature>
<keyword evidence="3" id="KW-1185">Reference proteome</keyword>
<dbReference type="InterPro" id="IPR016024">
    <property type="entry name" value="ARM-type_fold"/>
</dbReference>
<gene>
    <name evidence="2" type="ORF">LSH36_48g03073</name>
</gene>
<reference evidence="2" key="1">
    <citation type="journal article" date="2023" name="Mol. Biol. Evol.">
        <title>Third-Generation Sequencing Reveals the Adaptive Role of the Epigenome in Three Deep-Sea Polychaetes.</title>
        <authorList>
            <person name="Perez M."/>
            <person name="Aroh O."/>
            <person name="Sun Y."/>
            <person name="Lan Y."/>
            <person name="Juniper S.K."/>
            <person name="Young C.R."/>
            <person name="Angers B."/>
            <person name="Qian P.Y."/>
        </authorList>
    </citation>
    <scope>NUCLEOTIDE SEQUENCE</scope>
    <source>
        <strain evidence="2">P08H-3</strain>
    </source>
</reference>
<dbReference type="SUPFAM" id="SSF48371">
    <property type="entry name" value="ARM repeat"/>
    <property type="match status" value="1"/>
</dbReference>